<keyword evidence="2" id="KW-1133">Transmembrane helix</keyword>
<dbReference type="OrthoDB" id="4250532at2"/>
<name>A0A4U0RGM2_9ACTN</name>
<dbReference type="EMBL" id="SUMC01000205">
    <property type="protein sequence ID" value="TJZ94701.1"/>
    <property type="molecule type" value="Genomic_DNA"/>
</dbReference>
<protein>
    <submittedName>
        <fullName evidence="3">Uncharacterized protein</fullName>
    </submittedName>
</protein>
<proteinExistence type="predicted"/>
<dbReference type="Proteomes" id="UP000305778">
    <property type="component" value="Unassembled WGS sequence"/>
</dbReference>
<evidence type="ECO:0000313" key="3">
    <source>
        <dbReference type="EMBL" id="TJZ94701.1"/>
    </source>
</evidence>
<evidence type="ECO:0000256" key="2">
    <source>
        <dbReference type="SAM" id="Phobius"/>
    </source>
</evidence>
<accession>A0A4U0RGM2</accession>
<keyword evidence="2" id="KW-0812">Transmembrane</keyword>
<comment type="caution">
    <text evidence="3">The sequence shown here is derived from an EMBL/GenBank/DDBJ whole genome shotgun (WGS) entry which is preliminary data.</text>
</comment>
<reference evidence="3 4" key="1">
    <citation type="submission" date="2019-04" db="EMBL/GenBank/DDBJ databases">
        <title>Streptomyces oryziradicis sp. nov., a novel actinomycete isolated from rhizosphere soil of rice (Oryza sativa L.).</title>
        <authorList>
            <person name="Li C."/>
        </authorList>
    </citation>
    <scope>NUCLEOTIDE SEQUENCE [LARGE SCALE GENOMIC DNA]</scope>
    <source>
        <strain evidence="3 4">NEAU-C40</strain>
    </source>
</reference>
<organism evidence="3 4">
    <name type="scientific">Actinacidiphila oryziradicis</name>
    <dbReference type="NCBI Taxonomy" id="2571141"/>
    <lineage>
        <taxon>Bacteria</taxon>
        <taxon>Bacillati</taxon>
        <taxon>Actinomycetota</taxon>
        <taxon>Actinomycetes</taxon>
        <taxon>Kitasatosporales</taxon>
        <taxon>Streptomycetaceae</taxon>
        <taxon>Actinacidiphila</taxon>
    </lineage>
</organism>
<gene>
    <name evidence="3" type="ORF">FCI23_53135</name>
</gene>
<feature type="region of interest" description="Disordered" evidence="1">
    <location>
        <begin position="54"/>
        <end position="114"/>
    </location>
</feature>
<evidence type="ECO:0000313" key="4">
    <source>
        <dbReference type="Proteomes" id="UP000305778"/>
    </source>
</evidence>
<feature type="compositionally biased region" description="Polar residues" evidence="1">
    <location>
        <begin position="58"/>
        <end position="67"/>
    </location>
</feature>
<evidence type="ECO:0000256" key="1">
    <source>
        <dbReference type="SAM" id="MobiDB-lite"/>
    </source>
</evidence>
<dbReference type="AlphaFoldDB" id="A0A4U0RGM2"/>
<feature type="compositionally biased region" description="Low complexity" evidence="1">
    <location>
        <begin position="84"/>
        <end position="114"/>
    </location>
</feature>
<keyword evidence="2" id="KW-0472">Membrane</keyword>
<feature type="transmembrane region" description="Helical" evidence="2">
    <location>
        <begin position="22"/>
        <end position="45"/>
    </location>
</feature>
<dbReference type="RefSeq" id="WP_136731268.1">
    <property type="nucleotide sequence ID" value="NZ_SUMC01000205.1"/>
</dbReference>
<sequence>MEVEPSPVFVDRTGRRGRRLRGLGWVFGIVCVGFGVAMISGLLGIQSQAPAFAVPDTADTTPPSQYVNAAPPSPPGKTKRGDRPSAIAGAGPTATGTATRTGTGIGTTVPTSTP</sequence>
<keyword evidence="4" id="KW-1185">Reference proteome</keyword>